<comment type="function">
    <text evidence="1">Component of the ubiquinol-cytochrome c reductase complex (complex III or cytochrome b-c1 complex), which is a respiratory chain that generates an electrochemical potential coupled to ATP synthesis.</text>
</comment>
<evidence type="ECO:0000256" key="19">
    <source>
        <dbReference type="ARBA" id="ARBA00029351"/>
    </source>
</evidence>
<evidence type="ECO:0000259" key="22">
    <source>
        <dbReference type="PROSITE" id="PS51296"/>
    </source>
</evidence>
<dbReference type="PROSITE" id="PS51318">
    <property type="entry name" value="TAT"/>
    <property type="match status" value="1"/>
</dbReference>
<evidence type="ECO:0000313" key="23">
    <source>
        <dbReference type="EMBL" id="SCZ24472.1"/>
    </source>
</evidence>
<evidence type="ECO:0000256" key="21">
    <source>
        <dbReference type="RuleBase" id="RU004497"/>
    </source>
</evidence>
<keyword evidence="8" id="KW-1003">Cell membrane</keyword>
<sequence>MTAAVTSGGGEPTRRDFIVVATGAMTVAAVGGLAWPFIDQMNPDSSALALGSIQVDVSGMEAGQSITVMWRGKPVFIRYRTPEEVAAARDTPLEDLKDPVARNENLEAGAPATMENRSPAGREEFLVMIGICTHLGCVPTGEAGEFGGWFCACHGSVYDTAGRIRHGPAPRNMDIPLNNFVDDTTIKIG</sequence>
<evidence type="ECO:0000256" key="12">
    <source>
        <dbReference type="ARBA" id="ARBA00022967"/>
    </source>
</evidence>
<dbReference type="Gene3D" id="2.102.10.10">
    <property type="entry name" value="Rieske [2Fe-2S] iron-sulphur domain"/>
    <property type="match status" value="1"/>
</dbReference>
<gene>
    <name evidence="23" type="ORF">SAMN03080610_00684</name>
</gene>
<name>A0A1G5MH28_AFIMA</name>
<dbReference type="SUPFAM" id="SSF50022">
    <property type="entry name" value="ISP domain"/>
    <property type="match status" value="1"/>
</dbReference>
<evidence type="ECO:0000256" key="3">
    <source>
        <dbReference type="ARBA" id="ARBA00010651"/>
    </source>
</evidence>
<keyword evidence="13 20" id="KW-0249">Electron transport</keyword>
<dbReference type="STRING" id="1120955.SAMN03080610_00684"/>
<dbReference type="InterPro" id="IPR005805">
    <property type="entry name" value="Rieske_Fe-S_prot_C"/>
</dbReference>
<dbReference type="FunFam" id="2.102.10.10:FF:000001">
    <property type="entry name" value="Cytochrome b-c1 complex subunit Rieske, mitochondrial"/>
    <property type="match status" value="1"/>
</dbReference>
<dbReference type="Proteomes" id="UP000199347">
    <property type="component" value="Unassembled WGS sequence"/>
</dbReference>
<dbReference type="Gene3D" id="1.20.5.510">
    <property type="entry name" value="Single helix bin"/>
    <property type="match status" value="1"/>
</dbReference>
<reference evidence="23 24" key="1">
    <citation type="submission" date="2016-10" db="EMBL/GenBank/DDBJ databases">
        <authorList>
            <person name="de Groot N.N."/>
        </authorList>
    </citation>
    <scope>NUCLEOTIDE SEQUENCE [LARGE SCALE GENOMIC DNA]</scope>
    <source>
        <strain evidence="23 24">DSM 2698</strain>
    </source>
</reference>
<keyword evidence="18" id="KW-1015">Disulfide bond</keyword>
<evidence type="ECO:0000256" key="6">
    <source>
        <dbReference type="ARBA" id="ARBA00019816"/>
    </source>
</evidence>
<dbReference type="GO" id="GO:0051537">
    <property type="term" value="F:2 iron, 2 sulfur cluster binding"/>
    <property type="evidence" value="ECO:0007669"/>
    <property type="project" value="UniProtKB-KW"/>
</dbReference>
<evidence type="ECO:0000256" key="9">
    <source>
        <dbReference type="ARBA" id="ARBA00022692"/>
    </source>
</evidence>
<evidence type="ECO:0000256" key="18">
    <source>
        <dbReference type="ARBA" id="ARBA00023157"/>
    </source>
</evidence>
<dbReference type="InterPro" id="IPR014349">
    <property type="entry name" value="Rieske_Fe-S_prot"/>
</dbReference>
<evidence type="ECO:0000256" key="5">
    <source>
        <dbReference type="ARBA" id="ARBA00012951"/>
    </source>
</evidence>
<keyword evidence="15" id="KW-0408">Iron</keyword>
<comment type="similarity">
    <text evidence="3">Belongs to the Rieske iron-sulfur protein family.</text>
</comment>
<evidence type="ECO:0000256" key="7">
    <source>
        <dbReference type="ARBA" id="ARBA00022448"/>
    </source>
</evidence>
<comment type="subunit">
    <text evidence="4 21">The main subunits of complex b-c1 are: cytochrome b, cytochrome c1 and the Rieske protein.</text>
</comment>
<dbReference type="PRINTS" id="PR00162">
    <property type="entry name" value="RIESKE"/>
</dbReference>
<dbReference type="CDD" id="cd03470">
    <property type="entry name" value="Rieske_cytochrome_bc1"/>
    <property type="match status" value="1"/>
</dbReference>
<dbReference type="NCBIfam" id="TIGR01416">
    <property type="entry name" value="Rieske_proteo"/>
    <property type="match status" value="1"/>
</dbReference>
<dbReference type="InterPro" id="IPR036922">
    <property type="entry name" value="Rieske_2Fe-2S_sf"/>
</dbReference>
<dbReference type="Pfam" id="PF10399">
    <property type="entry name" value="UCR_Fe-S_N"/>
    <property type="match status" value="1"/>
</dbReference>
<dbReference type="InterPro" id="IPR006317">
    <property type="entry name" value="Ubiquinol_cyt_c_Rdtase_Fe-S-su"/>
</dbReference>
<keyword evidence="16" id="KW-0411">Iron-sulfur</keyword>
<feature type="transmembrane region" description="Helical" evidence="20">
    <location>
        <begin position="17"/>
        <end position="38"/>
    </location>
</feature>
<keyword evidence="10" id="KW-0001">2Fe-2S</keyword>
<evidence type="ECO:0000256" key="4">
    <source>
        <dbReference type="ARBA" id="ARBA00011649"/>
    </source>
</evidence>
<dbReference type="EMBL" id="FMVW01000001">
    <property type="protein sequence ID" value="SCZ24472.1"/>
    <property type="molecule type" value="Genomic_DNA"/>
</dbReference>
<dbReference type="GO" id="GO:0046872">
    <property type="term" value="F:metal ion binding"/>
    <property type="evidence" value="ECO:0007669"/>
    <property type="project" value="UniProtKB-KW"/>
</dbReference>
<dbReference type="NCBIfam" id="TIGR01409">
    <property type="entry name" value="TAT_signal_seq"/>
    <property type="match status" value="1"/>
</dbReference>
<accession>A0A1G5MH28</accession>
<dbReference type="RefSeq" id="WP_092809504.1">
    <property type="nucleotide sequence ID" value="NZ_FMVW01000001.1"/>
</dbReference>
<proteinExistence type="inferred from homology"/>
<keyword evidence="12" id="KW-1278">Translocase</keyword>
<dbReference type="GO" id="GO:0005886">
    <property type="term" value="C:plasma membrane"/>
    <property type="evidence" value="ECO:0007669"/>
    <property type="project" value="UniProtKB-SubCell"/>
</dbReference>
<dbReference type="PROSITE" id="PS51296">
    <property type="entry name" value="RIESKE"/>
    <property type="match status" value="1"/>
</dbReference>
<dbReference type="EC" id="7.1.1.8" evidence="5 20"/>
<protein>
    <recommendedName>
        <fullName evidence="6 20">Ubiquinol-cytochrome c reductase iron-sulfur subunit</fullName>
        <ecNumber evidence="5 20">7.1.1.8</ecNumber>
    </recommendedName>
</protein>
<evidence type="ECO:0000256" key="10">
    <source>
        <dbReference type="ARBA" id="ARBA00022714"/>
    </source>
</evidence>
<feature type="domain" description="Rieske" evidence="22">
    <location>
        <begin position="97"/>
        <end position="187"/>
    </location>
</feature>
<evidence type="ECO:0000256" key="11">
    <source>
        <dbReference type="ARBA" id="ARBA00022723"/>
    </source>
</evidence>
<dbReference type="InterPro" id="IPR006311">
    <property type="entry name" value="TAT_signal"/>
</dbReference>
<dbReference type="InterPro" id="IPR019546">
    <property type="entry name" value="TAT_signal_bac_arc"/>
</dbReference>
<comment type="catalytic activity">
    <reaction evidence="19 20">
        <text>a quinol + 2 Fe(III)-[cytochrome c](out) = a quinone + 2 Fe(II)-[cytochrome c](out) + 2 H(+)(out)</text>
        <dbReference type="Rhea" id="RHEA:11484"/>
        <dbReference type="Rhea" id="RHEA-COMP:10350"/>
        <dbReference type="Rhea" id="RHEA-COMP:14399"/>
        <dbReference type="ChEBI" id="CHEBI:15378"/>
        <dbReference type="ChEBI" id="CHEBI:24646"/>
        <dbReference type="ChEBI" id="CHEBI:29033"/>
        <dbReference type="ChEBI" id="CHEBI:29034"/>
        <dbReference type="ChEBI" id="CHEBI:132124"/>
        <dbReference type="EC" id="7.1.1.8"/>
    </reaction>
</comment>
<evidence type="ECO:0000256" key="20">
    <source>
        <dbReference type="RuleBase" id="RU004494"/>
    </source>
</evidence>
<dbReference type="Pfam" id="PF00355">
    <property type="entry name" value="Rieske"/>
    <property type="match status" value="1"/>
</dbReference>
<keyword evidence="17 20" id="KW-0472">Membrane</keyword>
<evidence type="ECO:0000256" key="17">
    <source>
        <dbReference type="ARBA" id="ARBA00023136"/>
    </source>
</evidence>
<keyword evidence="11" id="KW-0479">Metal-binding</keyword>
<evidence type="ECO:0000256" key="1">
    <source>
        <dbReference type="ARBA" id="ARBA00002444"/>
    </source>
</evidence>
<keyword evidence="24" id="KW-1185">Reference proteome</keyword>
<dbReference type="InterPro" id="IPR017941">
    <property type="entry name" value="Rieske_2Fe-2S"/>
</dbReference>
<comment type="subcellular location">
    <subcellularLocation>
        <location evidence="2">Cell membrane</location>
        <topology evidence="2">Single-pass membrane protein</topology>
    </subcellularLocation>
</comment>
<organism evidence="23 24">
    <name type="scientific">Afifella marina DSM 2698</name>
    <dbReference type="NCBI Taxonomy" id="1120955"/>
    <lineage>
        <taxon>Bacteria</taxon>
        <taxon>Pseudomonadati</taxon>
        <taxon>Pseudomonadota</taxon>
        <taxon>Alphaproteobacteria</taxon>
        <taxon>Hyphomicrobiales</taxon>
        <taxon>Afifellaceae</taxon>
        <taxon>Afifella</taxon>
    </lineage>
</organism>
<keyword evidence="9 20" id="KW-0812">Transmembrane</keyword>
<dbReference type="InterPro" id="IPR019470">
    <property type="entry name" value="Ubiq_cytC_Rdtase_Fe-S_su_TAT"/>
</dbReference>
<evidence type="ECO:0000256" key="14">
    <source>
        <dbReference type="ARBA" id="ARBA00022989"/>
    </source>
</evidence>
<keyword evidence="7 20" id="KW-0813">Transport</keyword>
<evidence type="ECO:0000256" key="8">
    <source>
        <dbReference type="ARBA" id="ARBA00022475"/>
    </source>
</evidence>
<comment type="cofactor">
    <cofactor evidence="20">
        <name>[2Fe-2S] cluster</name>
        <dbReference type="ChEBI" id="CHEBI:190135"/>
    </cofactor>
    <text evidence="20">Binds 1 [2Fe-2S] cluster per subunit.</text>
</comment>
<dbReference type="GO" id="GO:0008121">
    <property type="term" value="F:quinol-cytochrome-c reductase activity"/>
    <property type="evidence" value="ECO:0007669"/>
    <property type="project" value="UniProtKB-EC"/>
</dbReference>
<dbReference type="AlphaFoldDB" id="A0A1G5MH28"/>
<keyword evidence="14 20" id="KW-1133">Transmembrane helix</keyword>
<evidence type="ECO:0000313" key="24">
    <source>
        <dbReference type="Proteomes" id="UP000199347"/>
    </source>
</evidence>
<evidence type="ECO:0000256" key="2">
    <source>
        <dbReference type="ARBA" id="ARBA00004162"/>
    </source>
</evidence>
<comment type="miscellaneous">
    <text evidence="20">The Rieske protein is a high potential 2Fe-2S protein.</text>
</comment>
<evidence type="ECO:0000256" key="13">
    <source>
        <dbReference type="ARBA" id="ARBA00022982"/>
    </source>
</evidence>
<dbReference type="OrthoDB" id="9767869at2"/>
<evidence type="ECO:0000256" key="16">
    <source>
        <dbReference type="ARBA" id="ARBA00023014"/>
    </source>
</evidence>
<dbReference type="PANTHER" id="PTHR10134">
    <property type="entry name" value="CYTOCHROME B-C1 COMPLEX SUBUNIT RIESKE, MITOCHONDRIAL"/>
    <property type="match status" value="1"/>
</dbReference>
<evidence type="ECO:0000256" key="15">
    <source>
        <dbReference type="ARBA" id="ARBA00023004"/>
    </source>
</evidence>